<gene>
    <name evidence="1" type="ORF">GRG538_LOCUS2488</name>
    <name evidence="4" type="ORF">HFQ381_LOCUS375</name>
    <name evidence="2" type="ORF">KIK155_LOCUS2889</name>
    <name evidence="3" type="ORF">LUA448_LOCUS15355</name>
    <name evidence="5" type="ORF">QYT958_LOCUS6329</name>
    <name evidence="6" type="ORF">TOA249_LOCUS5637</name>
</gene>
<name>A0A819UG43_9BILA</name>
<dbReference type="Proteomes" id="UP000663851">
    <property type="component" value="Unassembled WGS sequence"/>
</dbReference>
<comment type="caution">
    <text evidence="4">The sequence shown here is derived from an EMBL/GenBank/DDBJ whole genome shotgun (WGS) entry which is preliminary data.</text>
</comment>
<organism evidence="4 7">
    <name type="scientific">Rotaria socialis</name>
    <dbReference type="NCBI Taxonomy" id="392032"/>
    <lineage>
        <taxon>Eukaryota</taxon>
        <taxon>Metazoa</taxon>
        <taxon>Spiralia</taxon>
        <taxon>Gnathifera</taxon>
        <taxon>Rotifera</taxon>
        <taxon>Eurotatoria</taxon>
        <taxon>Bdelloidea</taxon>
        <taxon>Philodinida</taxon>
        <taxon>Philodinidae</taxon>
        <taxon>Rotaria</taxon>
    </lineage>
</organism>
<dbReference type="Proteomes" id="UP000663833">
    <property type="component" value="Unassembled WGS sequence"/>
</dbReference>
<dbReference type="EMBL" id="CAJNYD010001874">
    <property type="protein sequence ID" value="CAF3376423.1"/>
    <property type="molecule type" value="Genomic_DNA"/>
</dbReference>
<sequence>MPFTTNDVLQYKRNDRQLREIHEREYSKYVANLRQQQQQQQQPSSHYKNDYYLSIKYLNEIERSRVRNALVKQNLDDRICRDNVVLYQRLLKASKRTMIDDKNETYQQNLTSFITKRSQQRSNEHNRIYNDNQILLQRIDNVRGRLIGKEQCDNDWNKHISFMKKNCEYPENIDKFVTKKNKNEQIQVCAYSAKKIRQWNDRHSIIEPSKQE</sequence>
<dbReference type="EMBL" id="CAJNYV010000111">
    <property type="protein sequence ID" value="CAF3342987.1"/>
    <property type="molecule type" value="Genomic_DNA"/>
</dbReference>
<evidence type="ECO:0000313" key="6">
    <source>
        <dbReference type="EMBL" id="CAF4529712.1"/>
    </source>
</evidence>
<accession>A0A819UG43</accession>
<evidence type="ECO:0000313" key="7">
    <source>
        <dbReference type="Proteomes" id="UP000663851"/>
    </source>
</evidence>
<protein>
    <submittedName>
        <fullName evidence="4">Uncharacterized protein</fullName>
    </submittedName>
</protein>
<dbReference type="Proteomes" id="UP000663865">
    <property type="component" value="Unassembled WGS sequence"/>
</dbReference>
<evidence type="ECO:0000313" key="2">
    <source>
        <dbReference type="EMBL" id="CAF3342987.1"/>
    </source>
</evidence>
<dbReference type="Proteomes" id="UP000663872">
    <property type="component" value="Unassembled WGS sequence"/>
</dbReference>
<evidence type="ECO:0000313" key="3">
    <source>
        <dbReference type="EMBL" id="CAF3376423.1"/>
    </source>
</evidence>
<evidence type="ECO:0000313" key="4">
    <source>
        <dbReference type="EMBL" id="CAF4091567.1"/>
    </source>
</evidence>
<dbReference type="EMBL" id="CAJOBO010000008">
    <property type="protein sequence ID" value="CAF4091567.1"/>
    <property type="molecule type" value="Genomic_DNA"/>
</dbReference>
<dbReference type="EMBL" id="CAJNYT010000058">
    <property type="protein sequence ID" value="CAF3321559.1"/>
    <property type="molecule type" value="Genomic_DNA"/>
</dbReference>
<evidence type="ECO:0000313" key="1">
    <source>
        <dbReference type="EMBL" id="CAF3321559.1"/>
    </source>
</evidence>
<dbReference type="EMBL" id="CAJOBS010000230">
    <property type="protein sequence ID" value="CAF4529712.1"/>
    <property type="molecule type" value="Genomic_DNA"/>
</dbReference>
<evidence type="ECO:0000313" key="5">
    <source>
        <dbReference type="EMBL" id="CAF4523024.1"/>
    </source>
</evidence>
<dbReference type="AlphaFoldDB" id="A0A819UG43"/>
<dbReference type="Proteomes" id="UP000663848">
    <property type="component" value="Unassembled WGS sequence"/>
</dbReference>
<dbReference type="Proteomes" id="UP000663838">
    <property type="component" value="Unassembled WGS sequence"/>
</dbReference>
<dbReference type="EMBL" id="CAJOBR010000556">
    <property type="protein sequence ID" value="CAF4523024.1"/>
    <property type="molecule type" value="Genomic_DNA"/>
</dbReference>
<reference evidence="4" key="1">
    <citation type="submission" date="2021-02" db="EMBL/GenBank/DDBJ databases">
        <authorList>
            <person name="Nowell W R."/>
        </authorList>
    </citation>
    <scope>NUCLEOTIDE SEQUENCE</scope>
</reference>
<proteinExistence type="predicted"/>